<dbReference type="SUPFAM" id="SSF54862">
    <property type="entry name" value="4Fe-4S ferredoxins"/>
    <property type="match status" value="1"/>
</dbReference>
<dbReference type="InterPro" id="IPR002586">
    <property type="entry name" value="CobQ/CobB/MinD/ParA_Nub-bd_dom"/>
</dbReference>
<dbReference type="STRING" id="1434123.MSVAZ_2614"/>
<evidence type="ECO:0000313" key="3">
    <source>
        <dbReference type="Proteomes" id="UP000033096"/>
    </source>
</evidence>
<keyword evidence="3" id="KW-1185">Reference proteome</keyword>
<dbReference type="InterPro" id="IPR017900">
    <property type="entry name" value="4Fe4S_Fe_S_CS"/>
</dbReference>
<dbReference type="HOGENOM" id="CLU_067767_1_0_2"/>
<dbReference type="EMBL" id="CP009520">
    <property type="protein sequence ID" value="AKB44883.1"/>
    <property type="molecule type" value="Genomic_DNA"/>
</dbReference>
<evidence type="ECO:0000259" key="1">
    <source>
        <dbReference type="PROSITE" id="PS51379"/>
    </source>
</evidence>
<accession>A0A0E3Q5V8</accession>
<dbReference type="PANTHER" id="PTHR43534:SF1">
    <property type="entry name" value="4FE-4S CLUSTER CONTAINING PARA FAMILY ATPASE PROTEIN"/>
    <property type="match status" value="1"/>
</dbReference>
<dbReference type="KEGG" id="mvc:MSVAZ_2614"/>
<sequence>MKQLTVISGKGGTGKTTLTAAFASLAKNAVIADCDVDTADMHLILKPEILEKEDYYGFEVARIDPELCIECRKCREFCRYGAVNENFEVDPYGCEGCAVCTIVCPNGAVSMEQRVSGQSFSSETRFGPMAHAKLGIGEEASGKLVSAVRSNAKKLAEQYHKDLIIIDGPPGTGCSTIAAITGTDLVLVVSEPTVSGIHDLKRIIELAVHFMIPTVVCINKSDINEENTQLIENFCAEQEIPVIGRLPYNDIVTKAMLQEQTLIEYTKGSECLNESEFSDQVCQIWARVENILMGVQDKQKGIKTLKMKNL</sequence>
<proteinExistence type="predicted"/>
<dbReference type="SUPFAM" id="SSF52540">
    <property type="entry name" value="P-loop containing nucleoside triphosphate hydrolases"/>
    <property type="match status" value="1"/>
</dbReference>
<dbReference type="Gene3D" id="3.30.70.20">
    <property type="match status" value="1"/>
</dbReference>
<dbReference type="Pfam" id="PF00037">
    <property type="entry name" value="Fer4"/>
    <property type="match status" value="1"/>
</dbReference>
<dbReference type="PROSITE" id="PS00198">
    <property type="entry name" value="4FE4S_FER_1"/>
    <property type="match status" value="1"/>
</dbReference>
<dbReference type="GeneID" id="24811113"/>
<dbReference type="PANTHER" id="PTHR43534">
    <property type="entry name" value="MIND SUPERFAMILY P-LOOP ATPASE CONTAINING AN INSERTED FERREDOXIN DOMAIN"/>
    <property type="match status" value="1"/>
</dbReference>
<dbReference type="Pfam" id="PF01656">
    <property type="entry name" value="CbiA"/>
    <property type="match status" value="1"/>
</dbReference>
<dbReference type="RefSeq" id="WP_048121902.1">
    <property type="nucleotide sequence ID" value="NZ_CP009520.1"/>
</dbReference>
<name>A0A0E3Q5V8_9EURY</name>
<dbReference type="InterPro" id="IPR027417">
    <property type="entry name" value="P-loop_NTPase"/>
</dbReference>
<dbReference type="AlphaFoldDB" id="A0A0E3Q5V8"/>
<evidence type="ECO:0000313" key="2">
    <source>
        <dbReference type="EMBL" id="AKB44883.1"/>
    </source>
</evidence>
<dbReference type="GO" id="GO:0016491">
    <property type="term" value="F:oxidoreductase activity"/>
    <property type="evidence" value="ECO:0007669"/>
    <property type="project" value="UniProtKB-ARBA"/>
</dbReference>
<gene>
    <name evidence="2" type="ORF">MSVAZ_2614</name>
</gene>
<dbReference type="CDD" id="cd03110">
    <property type="entry name" value="SIMIBI_bact_arch"/>
    <property type="match status" value="1"/>
</dbReference>
<dbReference type="Proteomes" id="UP000033096">
    <property type="component" value="Chromosome"/>
</dbReference>
<protein>
    <recommendedName>
        <fullName evidence="1">4Fe-4S ferredoxin-type domain-containing protein</fullName>
    </recommendedName>
</protein>
<organism evidence="2 3">
    <name type="scientific">Methanosarcina vacuolata Z-761</name>
    <dbReference type="NCBI Taxonomy" id="1434123"/>
    <lineage>
        <taxon>Archaea</taxon>
        <taxon>Methanobacteriati</taxon>
        <taxon>Methanobacteriota</taxon>
        <taxon>Stenosarchaea group</taxon>
        <taxon>Methanomicrobia</taxon>
        <taxon>Methanosarcinales</taxon>
        <taxon>Methanosarcinaceae</taxon>
        <taxon>Methanosarcina</taxon>
    </lineage>
</organism>
<dbReference type="Gene3D" id="3.40.50.300">
    <property type="entry name" value="P-loop containing nucleotide triphosphate hydrolases"/>
    <property type="match status" value="1"/>
</dbReference>
<dbReference type="InterPro" id="IPR017896">
    <property type="entry name" value="4Fe4S_Fe-S-bd"/>
</dbReference>
<feature type="domain" description="4Fe-4S ferredoxin-type" evidence="1">
    <location>
        <begin position="85"/>
        <end position="114"/>
    </location>
</feature>
<reference evidence="2 3" key="1">
    <citation type="submission" date="2014-07" db="EMBL/GenBank/DDBJ databases">
        <title>Methanogenic archaea and the global carbon cycle.</title>
        <authorList>
            <person name="Henriksen J.R."/>
            <person name="Luke J."/>
            <person name="Reinhart S."/>
            <person name="Benedict M.N."/>
            <person name="Youngblut N.D."/>
            <person name="Metcalf M.E."/>
            <person name="Whitaker R.J."/>
            <person name="Metcalf W.W."/>
        </authorList>
    </citation>
    <scope>NUCLEOTIDE SEQUENCE [LARGE SCALE GENOMIC DNA]</scope>
    <source>
        <strain evidence="2 3">Z-761</strain>
    </source>
</reference>
<dbReference type="PROSITE" id="PS51379">
    <property type="entry name" value="4FE4S_FER_2"/>
    <property type="match status" value="2"/>
</dbReference>
<dbReference type="PATRIC" id="fig|1434123.4.peg.3203"/>
<feature type="domain" description="4Fe-4S ferredoxin-type" evidence="1">
    <location>
        <begin position="59"/>
        <end position="84"/>
    </location>
</feature>